<keyword evidence="4 6" id="KW-1133">Transmembrane helix</keyword>
<dbReference type="InterPro" id="IPR050833">
    <property type="entry name" value="Poly_Biosynth_Transport"/>
</dbReference>
<dbReference type="AlphaFoldDB" id="A0A0F9N9W7"/>
<feature type="transmembrane region" description="Helical" evidence="6">
    <location>
        <begin position="168"/>
        <end position="188"/>
    </location>
</feature>
<feature type="transmembrane region" description="Helical" evidence="6">
    <location>
        <begin position="142"/>
        <end position="162"/>
    </location>
</feature>
<keyword evidence="2" id="KW-1003">Cell membrane</keyword>
<evidence type="ECO:0000313" key="7">
    <source>
        <dbReference type="EMBL" id="KKM78202.1"/>
    </source>
</evidence>
<feature type="transmembrane region" description="Helical" evidence="6">
    <location>
        <begin position="245"/>
        <end position="271"/>
    </location>
</feature>
<reference evidence="7" key="1">
    <citation type="journal article" date="2015" name="Nature">
        <title>Complex archaea that bridge the gap between prokaryotes and eukaryotes.</title>
        <authorList>
            <person name="Spang A."/>
            <person name="Saw J.H."/>
            <person name="Jorgensen S.L."/>
            <person name="Zaremba-Niedzwiedzka K."/>
            <person name="Martijn J."/>
            <person name="Lind A.E."/>
            <person name="van Eijk R."/>
            <person name="Schleper C."/>
            <person name="Guy L."/>
            <person name="Ettema T.J."/>
        </authorList>
    </citation>
    <scope>NUCLEOTIDE SEQUENCE</scope>
</reference>
<dbReference type="PANTHER" id="PTHR30250:SF11">
    <property type="entry name" value="O-ANTIGEN TRANSPORTER-RELATED"/>
    <property type="match status" value="1"/>
</dbReference>
<gene>
    <name evidence="7" type="ORF">LCGC14_1362340</name>
</gene>
<name>A0A0F9N9W7_9ZZZZ</name>
<sequence length="485" mass="57020">MVKNFIFSGVLVYATNIISSIGDLIYFYLLIGFLNDSELGIYYSIFSLMSLLNIFASSGLGNYLMIDFKKKFTDRTFFILKIAFIIASLSLIIVPIYTILYKKIFINFLSLLFLIIQPIFMLITTIIGAILQRTKNFVKYSIFRIFTSISKFSFFLLFLKIYNGFDAALLSSSLMYIIPNLFFIKYLLKFLNFKKIFKFSTNYGKNQQKIGDLKYFSKYYLLSFLTSGIIPGFIFISSFLLEDSIIGIVSAINVFPQLIWALSSSALFIIFPYMIESKTKNDFFLISIKLMAIIAVPSYILLNFGFKYLLVILNIENRFSDYSILLLYLSLFWFLKLMTDLFQRYYIVNKEFKLIFRSYFFGYVFSTILFFILILFTKKYALPLTYIIAISSIFLYYSLKLMKNMDNKMQRKNLIKTVIGIPVSFILSYIVLIYIEMHLIFLNDLFLQIIVSFLTFLIVSLILVTVFIFNRKDFFNLWNMLKREK</sequence>
<feature type="transmembrane region" description="Helical" evidence="6">
    <location>
        <begin position="446"/>
        <end position="469"/>
    </location>
</feature>
<dbReference type="EMBL" id="LAZR01008527">
    <property type="protein sequence ID" value="KKM78202.1"/>
    <property type="molecule type" value="Genomic_DNA"/>
</dbReference>
<evidence type="ECO:0000256" key="1">
    <source>
        <dbReference type="ARBA" id="ARBA00004651"/>
    </source>
</evidence>
<keyword evidence="3 6" id="KW-0812">Transmembrane</keyword>
<dbReference type="GO" id="GO:0005886">
    <property type="term" value="C:plasma membrane"/>
    <property type="evidence" value="ECO:0007669"/>
    <property type="project" value="UniProtKB-SubCell"/>
</dbReference>
<feature type="transmembrane region" description="Helical" evidence="6">
    <location>
        <begin position="219"/>
        <end position="239"/>
    </location>
</feature>
<comment type="subcellular location">
    <subcellularLocation>
        <location evidence="1">Cell membrane</location>
        <topology evidence="1">Multi-pass membrane protein</topology>
    </subcellularLocation>
</comment>
<feature type="transmembrane region" description="Helical" evidence="6">
    <location>
        <begin position="5"/>
        <end position="29"/>
    </location>
</feature>
<proteinExistence type="predicted"/>
<evidence type="ECO:0000256" key="4">
    <source>
        <dbReference type="ARBA" id="ARBA00022989"/>
    </source>
</evidence>
<feature type="transmembrane region" description="Helical" evidence="6">
    <location>
        <begin position="322"/>
        <end position="342"/>
    </location>
</feature>
<evidence type="ECO:0000256" key="6">
    <source>
        <dbReference type="SAM" id="Phobius"/>
    </source>
</evidence>
<feature type="transmembrane region" description="Helical" evidence="6">
    <location>
        <begin position="104"/>
        <end position="130"/>
    </location>
</feature>
<protein>
    <submittedName>
        <fullName evidence="7">Uncharacterized protein</fullName>
    </submittedName>
</protein>
<organism evidence="7">
    <name type="scientific">marine sediment metagenome</name>
    <dbReference type="NCBI Taxonomy" id="412755"/>
    <lineage>
        <taxon>unclassified sequences</taxon>
        <taxon>metagenomes</taxon>
        <taxon>ecological metagenomes</taxon>
    </lineage>
</organism>
<accession>A0A0F9N9W7</accession>
<evidence type="ECO:0000256" key="3">
    <source>
        <dbReference type="ARBA" id="ARBA00022692"/>
    </source>
</evidence>
<feature type="transmembrane region" description="Helical" evidence="6">
    <location>
        <begin position="418"/>
        <end position="440"/>
    </location>
</feature>
<dbReference type="PANTHER" id="PTHR30250">
    <property type="entry name" value="PST FAMILY PREDICTED COLANIC ACID TRANSPORTER"/>
    <property type="match status" value="1"/>
</dbReference>
<evidence type="ECO:0000256" key="2">
    <source>
        <dbReference type="ARBA" id="ARBA00022475"/>
    </source>
</evidence>
<keyword evidence="5 6" id="KW-0472">Membrane</keyword>
<evidence type="ECO:0000256" key="5">
    <source>
        <dbReference type="ARBA" id="ARBA00023136"/>
    </source>
</evidence>
<feature type="transmembrane region" description="Helical" evidence="6">
    <location>
        <begin position="283"/>
        <end position="302"/>
    </location>
</feature>
<feature type="transmembrane region" description="Helical" evidence="6">
    <location>
        <begin position="78"/>
        <end position="98"/>
    </location>
</feature>
<feature type="transmembrane region" description="Helical" evidence="6">
    <location>
        <begin position="41"/>
        <end position="66"/>
    </location>
</feature>
<comment type="caution">
    <text evidence="7">The sequence shown here is derived from an EMBL/GenBank/DDBJ whole genome shotgun (WGS) entry which is preliminary data.</text>
</comment>
<feature type="transmembrane region" description="Helical" evidence="6">
    <location>
        <begin position="354"/>
        <end position="374"/>
    </location>
</feature>
<feature type="transmembrane region" description="Helical" evidence="6">
    <location>
        <begin position="380"/>
        <end position="397"/>
    </location>
</feature>